<dbReference type="EMBL" id="VXIS01000172">
    <property type="protein sequence ID" value="KAA8899139.1"/>
    <property type="molecule type" value="Genomic_DNA"/>
</dbReference>
<dbReference type="PANTHER" id="PTHR48182:SF2">
    <property type="entry name" value="PROTEIN SERAC1"/>
    <property type="match status" value="1"/>
</dbReference>
<evidence type="ECO:0000256" key="5">
    <source>
        <dbReference type="ARBA" id="ARBA00023128"/>
    </source>
</evidence>
<reference evidence="9 10" key="1">
    <citation type="submission" date="2019-09" db="EMBL/GenBank/DDBJ databases">
        <title>Draft genome of the ectomycorrhizal ascomycete Sphaerosporella brunnea.</title>
        <authorList>
            <consortium name="DOE Joint Genome Institute"/>
            <person name="Benucci G.M."/>
            <person name="Marozzi G."/>
            <person name="Antonielli L."/>
            <person name="Sanchez S."/>
            <person name="Marco P."/>
            <person name="Wang X."/>
            <person name="Falini L.B."/>
            <person name="Barry K."/>
            <person name="Haridas S."/>
            <person name="Lipzen A."/>
            <person name="Labutti K."/>
            <person name="Grigoriev I.V."/>
            <person name="Murat C."/>
            <person name="Martin F."/>
            <person name="Albertini E."/>
            <person name="Donnini D."/>
            <person name="Bonito G."/>
        </authorList>
    </citation>
    <scope>NUCLEOTIDE SEQUENCE [LARGE SCALE GENOMIC DNA]</scope>
    <source>
        <strain evidence="9 10">Sb_GMNB300</strain>
    </source>
</reference>
<evidence type="ECO:0008006" key="11">
    <source>
        <dbReference type="Google" id="ProtNLM"/>
    </source>
</evidence>
<dbReference type="Proteomes" id="UP000326924">
    <property type="component" value="Unassembled WGS sequence"/>
</dbReference>
<sequence>MTSSSLLEGIFFSLFIAGAILAVLVFKPGNQQAVRGSPLPPTSVQQKEAPPFPSRSTSETTPTHIGKDETTSDDGQSKPTTATGAEQNPLIEAHSDGSRAQPTCFRISGIPSDWDRNKLEQALRDIDPDLDLKERDELYELCPACCESTQTALLNLERCTAYFQNFQQNEERSKVITENGRKIRLVFDKHFYDLTPMNGPATPIVADVIAITGLGGHAYGSWRSRTMTERSVDRPMWLRDFLPVEIVGIRIMTYGYDSSLRNPNGSNLTDYRRNFIECLQNSRGNCPKRPIIFIGHSLGGILVVQTLVELRKYSKYHAIFDCVRGIFFFGTPHQGLRTVELEEMAGELDDADSRLKVQNLLRQLQDGSEFLENQKDDLSELWGKFHGKVFTFYETDKTQSVKKVSNSSVYHSLSPASLVLLLVLLESVLGKNLSIGAPAPH</sequence>
<accession>A0A5J5EPX9</accession>
<evidence type="ECO:0000256" key="4">
    <source>
        <dbReference type="ARBA" id="ARBA00022824"/>
    </source>
</evidence>
<evidence type="ECO:0000256" key="2">
    <source>
        <dbReference type="ARBA" id="ARBA00004240"/>
    </source>
</evidence>
<comment type="subcellular location">
    <subcellularLocation>
        <location evidence="2">Endoplasmic reticulum</location>
    </subcellularLocation>
    <subcellularLocation>
        <location evidence="3">Membrane</location>
    </subcellularLocation>
    <subcellularLocation>
        <location evidence="1">Mitochondrion</location>
    </subcellularLocation>
</comment>
<evidence type="ECO:0000256" key="6">
    <source>
        <dbReference type="ARBA" id="ARBA00023136"/>
    </source>
</evidence>
<keyword evidence="4" id="KW-0256">Endoplasmic reticulum</keyword>
<keyword evidence="10" id="KW-1185">Reference proteome</keyword>
<evidence type="ECO:0000256" key="8">
    <source>
        <dbReference type="SAM" id="Phobius"/>
    </source>
</evidence>
<feature type="compositionally biased region" description="Polar residues" evidence="7">
    <location>
        <begin position="73"/>
        <end position="86"/>
    </location>
</feature>
<keyword evidence="6 8" id="KW-0472">Membrane</keyword>
<evidence type="ECO:0000313" key="9">
    <source>
        <dbReference type="EMBL" id="KAA8899139.1"/>
    </source>
</evidence>
<dbReference type="GO" id="GO:0005783">
    <property type="term" value="C:endoplasmic reticulum"/>
    <property type="evidence" value="ECO:0007669"/>
    <property type="project" value="UniProtKB-SubCell"/>
</dbReference>
<feature type="region of interest" description="Disordered" evidence="7">
    <location>
        <begin position="34"/>
        <end position="102"/>
    </location>
</feature>
<keyword evidence="8" id="KW-0812">Transmembrane</keyword>
<dbReference type="GO" id="GO:0016020">
    <property type="term" value="C:membrane"/>
    <property type="evidence" value="ECO:0007669"/>
    <property type="project" value="UniProtKB-SubCell"/>
</dbReference>
<dbReference type="Gene3D" id="3.40.50.1820">
    <property type="entry name" value="alpha/beta hydrolase"/>
    <property type="match status" value="1"/>
</dbReference>
<dbReference type="GO" id="GO:0005739">
    <property type="term" value="C:mitochondrion"/>
    <property type="evidence" value="ECO:0007669"/>
    <property type="project" value="UniProtKB-SubCell"/>
</dbReference>
<keyword evidence="5" id="KW-0496">Mitochondrion</keyword>
<dbReference type="SUPFAM" id="SSF53474">
    <property type="entry name" value="alpha/beta-Hydrolases"/>
    <property type="match status" value="1"/>
</dbReference>
<feature type="compositionally biased region" description="Polar residues" evidence="7">
    <location>
        <begin position="54"/>
        <end position="63"/>
    </location>
</feature>
<comment type="caution">
    <text evidence="9">The sequence shown here is derived from an EMBL/GenBank/DDBJ whole genome shotgun (WGS) entry which is preliminary data.</text>
</comment>
<dbReference type="OrthoDB" id="1658288at2759"/>
<dbReference type="InterPro" id="IPR052374">
    <property type="entry name" value="SERAC1"/>
</dbReference>
<organism evidence="9 10">
    <name type="scientific">Sphaerosporella brunnea</name>
    <dbReference type="NCBI Taxonomy" id="1250544"/>
    <lineage>
        <taxon>Eukaryota</taxon>
        <taxon>Fungi</taxon>
        <taxon>Dikarya</taxon>
        <taxon>Ascomycota</taxon>
        <taxon>Pezizomycotina</taxon>
        <taxon>Pezizomycetes</taxon>
        <taxon>Pezizales</taxon>
        <taxon>Pyronemataceae</taxon>
        <taxon>Sphaerosporella</taxon>
    </lineage>
</organism>
<evidence type="ECO:0000313" key="10">
    <source>
        <dbReference type="Proteomes" id="UP000326924"/>
    </source>
</evidence>
<protein>
    <recommendedName>
        <fullName evidence="11">Alpha/Beta hydrolase protein</fullName>
    </recommendedName>
</protein>
<dbReference type="InterPro" id="IPR029058">
    <property type="entry name" value="AB_hydrolase_fold"/>
</dbReference>
<proteinExistence type="predicted"/>
<dbReference type="AlphaFoldDB" id="A0A5J5EPX9"/>
<name>A0A5J5EPX9_9PEZI</name>
<evidence type="ECO:0000256" key="1">
    <source>
        <dbReference type="ARBA" id="ARBA00004173"/>
    </source>
</evidence>
<evidence type="ECO:0000256" key="3">
    <source>
        <dbReference type="ARBA" id="ARBA00004370"/>
    </source>
</evidence>
<dbReference type="InParanoid" id="A0A5J5EPX9"/>
<gene>
    <name evidence="9" type="ORF">FN846DRAFT_960911</name>
</gene>
<evidence type="ECO:0000256" key="7">
    <source>
        <dbReference type="SAM" id="MobiDB-lite"/>
    </source>
</evidence>
<keyword evidence="8" id="KW-1133">Transmembrane helix</keyword>
<dbReference type="PANTHER" id="PTHR48182">
    <property type="entry name" value="PROTEIN SERAC1"/>
    <property type="match status" value="1"/>
</dbReference>
<feature type="transmembrane region" description="Helical" evidence="8">
    <location>
        <begin position="6"/>
        <end position="26"/>
    </location>
</feature>